<dbReference type="NCBIfam" id="NF009239">
    <property type="entry name" value="PRK12595.1"/>
    <property type="match status" value="1"/>
</dbReference>
<dbReference type="Pfam" id="PF00793">
    <property type="entry name" value="DAHP_synth_1"/>
    <property type="match status" value="1"/>
</dbReference>
<dbReference type="SUPFAM" id="SSF51569">
    <property type="entry name" value="Aldolase"/>
    <property type="match status" value="1"/>
</dbReference>
<gene>
    <name evidence="3" type="ORF">A2729_04485</name>
</gene>
<dbReference type="Gene3D" id="3.20.20.70">
    <property type="entry name" value="Aldolase class I"/>
    <property type="match status" value="1"/>
</dbReference>
<keyword evidence="1" id="KW-0808">Transferase</keyword>
<comment type="caution">
    <text evidence="3">The sequence shown here is derived from an EMBL/GenBank/DDBJ whole genome shotgun (WGS) entry which is preliminary data.</text>
</comment>
<evidence type="ECO:0000259" key="2">
    <source>
        <dbReference type="Pfam" id="PF00793"/>
    </source>
</evidence>
<feature type="domain" description="DAHP synthetase I/KDSA" evidence="2">
    <location>
        <begin position="9"/>
        <end position="241"/>
    </location>
</feature>
<dbReference type="STRING" id="1797532.A2729_04485"/>
<dbReference type="AlphaFoldDB" id="A0A1G1XTL8"/>
<proteinExistence type="predicted"/>
<name>A0A1G1XTL8_9BACT</name>
<accession>A0A1G1XTL8</accession>
<dbReference type="PANTHER" id="PTHR43018:SF2">
    <property type="entry name" value="PHOSPHO-2-DEHYDRO-3-DEOXYHEPTONATE ALDOLASE"/>
    <property type="match status" value="1"/>
</dbReference>
<dbReference type="GO" id="GO:0009073">
    <property type="term" value="P:aromatic amino acid family biosynthetic process"/>
    <property type="evidence" value="ECO:0007669"/>
    <property type="project" value="InterPro"/>
</dbReference>
<organism evidence="3 4">
    <name type="scientific">Candidatus Buchananbacteria bacterium RIFCSPHIGHO2_01_FULL_39_14</name>
    <dbReference type="NCBI Taxonomy" id="1797532"/>
    <lineage>
        <taxon>Bacteria</taxon>
        <taxon>Candidatus Buchananiibacteriota</taxon>
    </lineage>
</organism>
<dbReference type="GO" id="GO:0016740">
    <property type="term" value="F:transferase activity"/>
    <property type="evidence" value="ECO:0007669"/>
    <property type="project" value="UniProtKB-KW"/>
</dbReference>
<dbReference type="InterPro" id="IPR013785">
    <property type="entry name" value="Aldolase_TIM"/>
</dbReference>
<reference evidence="3 4" key="1">
    <citation type="journal article" date="2016" name="Nat. Commun.">
        <title>Thousands of microbial genomes shed light on interconnected biogeochemical processes in an aquifer system.</title>
        <authorList>
            <person name="Anantharaman K."/>
            <person name="Brown C.T."/>
            <person name="Hug L.A."/>
            <person name="Sharon I."/>
            <person name="Castelle C.J."/>
            <person name="Probst A.J."/>
            <person name="Thomas B.C."/>
            <person name="Singh A."/>
            <person name="Wilkins M.J."/>
            <person name="Karaoz U."/>
            <person name="Brodie E.L."/>
            <person name="Williams K.H."/>
            <person name="Hubbard S.S."/>
            <person name="Banfield J.F."/>
        </authorList>
    </citation>
    <scope>NUCLEOTIDE SEQUENCE [LARGE SCALE GENOMIC DNA]</scope>
</reference>
<dbReference type="Proteomes" id="UP000178930">
    <property type="component" value="Unassembled WGS sequence"/>
</dbReference>
<evidence type="ECO:0000313" key="4">
    <source>
        <dbReference type="Proteomes" id="UP000178930"/>
    </source>
</evidence>
<dbReference type="InterPro" id="IPR052899">
    <property type="entry name" value="Class-I_DAHP_synthase"/>
</dbReference>
<dbReference type="NCBIfam" id="TIGR01361">
    <property type="entry name" value="DAHP_synth_Bsub"/>
    <property type="match status" value="1"/>
</dbReference>
<dbReference type="PANTHER" id="PTHR43018">
    <property type="entry name" value="PHOSPHO-2-DEHYDRO-3-DEOXYHEPTONATE ALDOLASE"/>
    <property type="match status" value="1"/>
</dbReference>
<dbReference type="EMBL" id="MHIB01000037">
    <property type="protein sequence ID" value="OGY43403.1"/>
    <property type="molecule type" value="Genomic_DNA"/>
</dbReference>
<protein>
    <submittedName>
        <fullName evidence="3">3-deoxy-7-phosphoheptulonate synthase</fullName>
    </submittedName>
</protein>
<sequence>MENIIKVKNVEIGKGFVVMAGPCAIESLAQLEKTAELIKKNTQILRGGAYKPRTKPSSFQGLKEEGLKLLKQVGDRLNLPTITEILDPREVALVASFVDIFQVGTRNMANYALLKEIGKSGKPVMLKRGMSATINEWLSAAEYIFAEGNQQVILCERGIRTFMTETRFTLDLAGAMLAKQKSGLPVIIDPSHATGIPALIPPMVKAAKAAGFDGIMVEVHYNPSQAKCDAEQALTPDQFNEMFQ</sequence>
<dbReference type="InterPro" id="IPR006268">
    <property type="entry name" value="DAHP_syn_2"/>
</dbReference>
<dbReference type="NCBIfam" id="NF006421">
    <property type="entry name" value="PRK08673.1"/>
    <property type="match status" value="1"/>
</dbReference>
<dbReference type="InterPro" id="IPR006218">
    <property type="entry name" value="DAHP1/KDSA"/>
</dbReference>
<evidence type="ECO:0000256" key="1">
    <source>
        <dbReference type="ARBA" id="ARBA00022679"/>
    </source>
</evidence>
<dbReference type="GO" id="GO:0016832">
    <property type="term" value="F:aldehyde-lyase activity"/>
    <property type="evidence" value="ECO:0007669"/>
    <property type="project" value="InterPro"/>
</dbReference>
<evidence type="ECO:0000313" key="3">
    <source>
        <dbReference type="EMBL" id="OGY43403.1"/>
    </source>
</evidence>